<dbReference type="InterPro" id="IPR018114">
    <property type="entry name" value="TRYPSIN_HIS"/>
</dbReference>
<dbReference type="GO" id="GO:0004252">
    <property type="term" value="F:serine-type endopeptidase activity"/>
    <property type="evidence" value="ECO:0007669"/>
    <property type="project" value="InterPro"/>
</dbReference>
<dbReference type="SUPFAM" id="SSF50494">
    <property type="entry name" value="Trypsin-like serine proteases"/>
    <property type="match status" value="1"/>
</dbReference>
<evidence type="ECO:0000313" key="5">
    <source>
        <dbReference type="EMBL" id="GGK27840.1"/>
    </source>
</evidence>
<name>A0A917Q581_9HYPH</name>
<feature type="chain" id="PRO_5036791950" description="Peptidase S1 domain-containing protein" evidence="3">
    <location>
        <begin position="34"/>
        <end position="349"/>
    </location>
</feature>
<dbReference type="AlphaFoldDB" id="A0A917Q581"/>
<protein>
    <recommendedName>
        <fullName evidence="4">Peptidase S1 domain-containing protein</fullName>
    </recommendedName>
</protein>
<sequence length="349" mass="37429">MGARSTAWGARMLMAGALAIAWLTALAPESARAQDVALDANTCEYAIDGECDEPGIGTGVCAAGTDSWDCRRRGVLSADACHFANDGECDEPSIGTALCPRRTDTTDCRGRWSPAFSGRDDRVFVPSAERPWSSIGRLETESGHCSGVLVGPRLVLTAAHCFFRAEDSNERDPVLVFVAGKDGPNEVARSRVVREVLSERFDNREHAETSGIDGEDWGFLVLEDPIGDIAGTMRIDGSGAQGLTTRFAQGLLSAVTQAGYSADNGSKLTAHEGCAVTELFDDGTFFHECDAIDGDSGSPIFTRDPDGGFTIIGIMSATYPESDEDEREMAVAAEKFFDTWRALMKETTR</sequence>
<keyword evidence="6" id="KW-1185">Reference proteome</keyword>
<dbReference type="Pfam" id="PF00089">
    <property type="entry name" value="Trypsin"/>
    <property type="match status" value="1"/>
</dbReference>
<evidence type="ECO:0000259" key="4">
    <source>
        <dbReference type="PROSITE" id="PS50240"/>
    </source>
</evidence>
<evidence type="ECO:0000313" key="6">
    <source>
        <dbReference type="Proteomes" id="UP000600449"/>
    </source>
</evidence>
<dbReference type="InterPro" id="IPR043504">
    <property type="entry name" value="Peptidase_S1_PA_chymotrypsin"/>
</dbReference>
<dbReference type="PROSITE" id="PS50240">
    <property type="entry name" value="TRYPSIN_DOM"/>
    <property type="match status" value="1"/>
</dbReference>
<dbReference type="InterPro" id="IPR050966">
    <property type="entry name" value="Glutamyl_endopeptidase"/>
</dbReference>
<dbReference type="EMBL" id="BMMF01000003">
    <property type="protein sequence ID" value="GGK27840.1"/>
    <property type="molecule type" value="Genomic_DNA"/>
</dbReference>
<reference evidence="5 6" key="1">
    <citation type="journal article" date="2014" name="Int. J. Syst. Evol. Microbiol.">
        <title>Complete genome sequence of Corynebacterium casei LMG S-19264T (=DSM 44701T), isolated from a smear-ripened cheese.</title>
        <authorList>
            <consortium name="US DOE Joint Genome Institute (JGI-PGF)"/>
            <person name="Walter F."/>
            <person name="Albersmeier A."/>
            <person name="Kalinowski J."/>
            <person name="Ruckert C."/>
        </authorList>
    </citation>
    <scope>NUCLEOTIDE SEQUENCE [LARGE SCALE GENOMIC DNA]</scope>
    <source>
        <strain evidence="5 6">CGMCC 1.9161</strain>
    </source>
</reference>
<keyword evidence="1 3" id="KW-0732">Signal</keyword>
<keyword evidence="2" id="KW-0378">Hydrolase</keyword>
<evidence type="ECO:0000256" key="2">
    <source>
        <dbReference type="RuleBase" id="RU363034"/>
    </source>
</evidence>
<dbReference type="InterPro" id="IPR001254">
    <property type="entry name" value="Trypsin_dom"/>
</dbReference>
<comment type="caution">
    <text evidence="5">The sequence shown here is derived from an EMBL/GenBank/DDBJ whole genome shotgun (WGS) entry which is preliminary data.</text>
</comment>
<organism evidence="5 6">
    <name type="scientific">Salinarimonas ramus</name>
    <dbReference type="NCBI Taxonomy" id="690164"/>
    <lineage>
        <taxon>Bacteria</taxon>
        <taxon>Pseudomonadati</taxon>
        <taxon>Pseudomonadota</taxon>
        <taxon>Alphaproteobacteria</taxon>
        <taxon>Hyphomicrobiales</taxon>
        <taxon>Salinarimonadaceae</taxon>
        <taxon>Salinarimonas</taxon>
    </lineage>
</organism>
<proteinExistence type="predicted"/>
<dbReference type="InterPro" id="IPR009003">
    <property type="entry name" value="Peptidase_S1_PA"/>
</dbReference>
<dbReference type="PROSITE" id="PS00134">
    <property type="entry name" value="TRYPSIN_HIS"/>
    <property type="match status" value="1"/>
</dbReference>
<dbReference type="PANTHER" id="PTHR15462:SF8">
    <property type="entry name" value="SERINE PROTEASE"/>
    <property type="match status" value="1"/>
</dbReference>
<dbReference type="InterPro" id="IPR033116">
    <property type="entry name" value="TRYPSIN_SER"/>
</dbReference>
<dbReference type="Proteomes" id="UP000600449">
    <property type="component" value="Unassembled WGS sequence"/>
</dbReference>
<gene>
    <name evidence="5" type="ORF">GCM10011322_12980</name>
</gene>
<dbReference type="RefSeq" id="WP_188910841.1">
    <property type="nucleotide sequence ID" value="NZ_BMMF01000003.1"/>
</dbReference>
<dbReference type="GO" id="GO:0006508">
    <property type="term" value="P:proteolysis"/>
    <property type="evidence" value="ECO:0007669"/>
    <property type="project" value="UniProtKB-KW"/>
</dbReference>
<evidence type="ECO:0000256" key="3">
    <source>
        <dbReference type="SAM" id="SignalP"/>
    </source>
</evidence>
<feature type="signal peptide" evidence="3">
    <location>
        <begin position="1"/>
        <end position="33"/>
    </location>
</feature>
<accession>A0A917Q581</accession>
<keyword evidence="2" id="KW-0720">Serine protease</keyword>
<dbReference type="Gene3D" id="2.40.10.10">
    <property type="entry name" value="Trypsin-like serine proteases"/>
    <property type="match status" value="2"/>
</dbReference>
<feature type="domain" description="Peptidase S1" evidence="4">
    <location>
        <begin position="115"/>
        <end position="340"/>
    </location>
</feature>
<dbReference type="PANTHER" id="PTHR15462">
    <property type="entry name" value="SERINE PROTEASE"/>
    <property type="match status" value="1"/>
</dbReference>
<keyword evidence="2" id="KW-0645">Protease</keyword>
<evidence type="ECO:0000256" key="1">
    <source>
        <dbReference type="ARBA" id="ARBA00022729"/>
    </source>
</evidence>
<dbReference type="PROSITE" id="PS00135">
    <property type="entry name" value="TRYPSIN_SER"/>
    <property type="match status" value="1"/>
</dbReference>